<dbReference type="Pfam" id="PF05114">
    <property type="entry name" value="MbnB_TglH_ChrH"/>
    <property type="match status" value="1"/>
</dbReference>
<dbReference type="InterPro" id="IPR007801">
    <property type="entry name" value="MbnB/TglH/ChrH"/>
</dbReference>
<name>A0ABQ5KE10_9EUKA</name>
<comment type="caution">
    <text evidence="1">The sequence shown here is derived from an EMBL/GenBank/DDBJ whole genome shotgun (WGS) entry which is preliminary data.</text>
</comment>
<dbReference type="Proteomes" id="UP001057375">
    <property type="component" value="Unassembled WGS sequence"/>
</dbReference>
<dbReference type="Gene3D" id="3.20.20.150">
    <property type="entry name" value="Divalent-metal-dependent TIM barrel enzymes"/>
    <property type="match status" value="1"/>
</dbReference>
<keyword evidence="2" id="KW-1185">Reference proteome</keyword>
<feature type="non-terminal residue" evidence="1">
    <location>
        <position position="1"/>
    </location>
</feature>
<accession>A0ABQ5KE10</accession>
<evidence type="ECO:0000313" key="2">
    <source>
        <dbReference type="Proteomes" id="UP001057375"/>
    </source>
</evidence>
<protein>
    <submittedName>
        <fullName evidence="1">Uncharacterized protein</fullName>
    </submittedName>
</protein>
<evidence type="ECO:0000313" key="1">
    <source>
        <dbReference type="EMBL" id="GKT30777.1"/>
    </source>
</evidence>
<organism evidence="1 2">
    <name type="scientific">Aduncisulcus paluster</name>
    <dbReference type="NCBI Taxonomy" id="2918883"/>
    <lineage>
        <taxon>Eukaryota</taxon>
        <taxon>Metamonada</taxon>
        <taxon>Carpediemonas-like organisms</taxon>
        <taxon>Aduncisulcus</taxon>
    </lineage>
</organism>
<reference evidence="1" key="1">
    <citation type="submission" date="2022-03" db="EMBL/GenBank/DDBJ databases">
        <title>Draft genome sequence of Aduncisulcus paluster, a free-living microaerophilic Fornicata.</title>
        <authorList>
            <person name="Yuyama I."/>
            <person name="Kume K."/>
            <person name="Tamura T."/>
            <person name="Inagaki Y."/>
            <person name="Hashimoto T."/>
        </authorList>
    </citation>
    <scope>NUCLEOTIDE SEQUENCE</scope>
    <source>
        <strain evidence="1">NY0171</strain>
    </source>
</reference>
<proteinExistence type="predicted"/>
<dbReference type="EMBL" id="BQXS01001558">
    <property type="protein sequence ID" value="GKT30777.1"/>
    <property type="molecule type" value="Genomic_DNA"/>
</dbReference>
<sequence>VLLGAVISTSTMAYADSHGSKCGAGKCGGEAKKEMKSAKCGAGKCGGEAKKEMKSAKCGAGKCGGDMKKKEMKSAKCGAGKCGSNKAMKHIKGCGLGLRTEFLDDIHFDKKSFSPDWWEVTPENWINMPIWYREKFEQIAEHTPFVAHGHMNCYLCH</sequence>
<gene>
    <name evidence="1" type="ORF">ADUPG1_001693</name>
</gene>